<name>A0A1E5IQD4_SHECO</name>
<dbReference type="OrthoDB" id="9814751at2"/>
<reference evidence="4 5" key="1">
    <citation type="submission" date="2016-07" db="EMBL/GenBank/DDBJ databases">
        <title>Whole-genome of two Shewanella species isolated from a digestive organ of sea cucumber Apostichopus japonicus Selenka 1867.</title>
        <authorList>
            <person name="Hong H.-H."/>
            <person name="Choi H."/>
            <person name="Cheon S."/>
            <person name="Oh J.-S."/>
            <person name="Lee H.-G."/>
            <person name="Park C."/>
        </authorList>
    </citation>
    <scope>NUCLEOTIDE SEQUENCE [LARGE SCALE GENOMIC DNA]</scope>
    <source>
        <strain evidence="4 5">CSB03KR</strain>
    </source>
</reference>
<protein>
    <submittedName>
        <fullName evidence="4">XRE family transcriptional regulator</fullName>
    </submittedName>
</protein>
<dbReference type="SUPFAM" id="SSF51182">
    <property type="entry name" value="RmlC-like cupins"/>
    <property type="match status" value="1"/>
</dbReference>
<dbReference type="InterPro" id="IPR050807">
    <property type="entry name" value="TransReg_Diox_bact_type"/>
</dbReference>
<dbReference type="SMART" id="SM00530">
    <property type="entry name" value="HTH_XRE"/>
    <property type="match status" value="1"/>
</dbReference>
<dbReference type="GO" id="GO:0003700">
    <property type="term" value="F:DNA-binding transcription factor activity"/>
    <property type="evidence" value="ECO:0007669"/>
    <property type="project" value="TreeGrafter"/>
</dbReference>
<dbReference type="Proteomes" id="UP000773469">
    <property type="component" value="Unassembled WGS sequence"/>
</dbReference>
<dbReference type="Pfam" id="PF01381">
    <property type="entry name" value="HTH_3"/>
    <property type="match status" value="1"/>
</dbReference>
<dbReference type="InterPro" id="IPR010982">
    <property type="entry name" value="Lambda_DNA-bd_dom_sf"/>
</dbReference>
<sequence length="182" mass="20039">MDIGANLKAVRKMKGLSQRELAKRAGVTNSTISMIEKNSVSPSVSSLKKVLSGLPMSLVDFFSIEDNEPSEPKVVYRAGELLDIGDGNLDYKLIGRDYPNRAMSVMNEVYPPGSDTGEEMLQHEGEEAAMVIEGKIEITVGGEVFVLEEGDSYYFNSEQPHRFRNPFEAPCRIVSATTPANF</sequence>
<dbReference type="CDD" id="cd02209">
    <property type="entry name" value="cupin_XRE_C"/>
    <property type="match status" value="1"/>
</dbReference>
<dbReference type="Gene3D" id="2.60.120.10">
    <property type="entry name" value="Jelly Rolls"/>
    <property type="match status" value="1"/>
</dbReference>
<evidence type="ECO:0000313" key="3">
    <source>
        <dbReference type="EMBL" id="GIU41283.1"/>
    </source>
</evidence>
<proteinExistence type="predicted"/>
<dbReference type="PANTHER" id="PTHR46797">
    <property type="entry name" value="HTH-TYPE TRANSCRIPTIONAL REGULATOR"/>
    <property type="match status" value="1"/>
</dbReference>
<dbReference type="RefSeq" id="WP_028762303.1">
    <property type="nucleotide sequence ID" value="NZ_BPEU01000014.1"/>
</dbReference>
<organism evidence="4 5">
    <name type="scientific">Shewanella colwelliana</name>
    <name type="common">Alteromonas colwelliana</name>
    <dbReference type="NCBI Taxonomy" id="23"/>
    <lineage>
        <taxon>Bacteria</taxon>
        <taxon>Pseudomonadati</taxon>
        <taxon>Pseudomonadota</taxon>
        <taxon>Gammaproteobacteria</taxon>
        <taxon>Alteromonadales</taxon>
        <taxon>Shewanellaceae</taxon>
        <taxon>Shewanella</taxon>
    </lineage>
</organism>
<dbReference type="InterPro" id="IPR001387">
    <property type="entry name" value="Cro/C1-type_HTH"/>
</dbReference>
<evidence type="ECO:0000313" key="4">
    <source>
        <dbReference type="EMBL" id="OEG72710.1"/>
    </source>
</evidence>
<dbReference type="Proteomes" id="UP000095230">
    <property type="component" value="Unassembled WGS sequence"/>
</dbReference>
<dbReference type="AlphaFoldDB" id="A0A1E5IQD4"/>
<dbReference type="EMBL" id="MCBT01000046">
    <property type="protein sequence ID" value="OEG72710.1"/>
    <property type="molecule type" value="Genomic_DNA"/>
</dbReference>
<dbReference type="EMBL" id="BPEU01000014">
    <property type="protein sequence ID" value="GIU41283.1"/>
    <property type="molecule type" value="Genomic_DNA"/>
</dbReference>
<dbReference type="InterPro" id="IPR014710">
    <property type="entry name" value="RmlC-like_jellyroll"/>
</dbReference>
<dbReference type="InterPro" id="IPR011051">
    <property type="entry name" value="RmlC_Cupin_sf"/>
</dbReference>
<evidence type="ECO:0000259" key="2">
    <source>
        <dbReference type="PROSITE" id="PS50943"/>
    </source>
</evidence>
<feature type="domain" description="HTH cro/C1-type" evidence="2">
    <location>
        <begin position="7"/>
        <end position="61"/>
    </location>
</feature>
<dbReference type="Pfam" id="PF07883">
    <property type="entry name" value="Cupin_2"/>
    <property type="match status" value="1"/>
</dbReference>
<dbReference type="PROSITE" id="PS50943">
    <property type="entry name" value="HTH_CROC1"/>
    <property type="match status" value="1"/>
</dbReference>
<dbReference type="InterPro" id="IPR013096">
    <property type="entry name" value="Cupin_2"/>
</dbReference>
<comment type="caution">
    <text evidence="4">The sequence shown here is derived from an EMBL/GenBank/DDBJ whole genome shotgun (WGS) entry which is preliminary data.</text>
</comment>
<keyword evidence="1" id="KW-0238">DNA-binding</keyword>
<gene>
    <name evidence="3" type="primary">puuR</name>
    <name evidence="4" type="ORF">BEL05_10555</name>
    <name evidence="3" type="ORF">TUM3794_21670</name>
</gene>
<evidence type="ECO:0000313" key="6">
    <source>
        <dbReference type="Proteomes" id="UP000773469"/>
    </source>
</evidence>
<reference evidence="3 6" key="2">
    <citation type="submission" date="2021-05" db="EMBL/GenBank/DDBJ databases">
        <title>Molecular characterization for Shewanella algae harboring chromosomal blaOXA-55-like strains isolated from clinical and environment sample.</title>
        <authorList>
            <person name="Ohama Y."/>
            <person name="Aoki K."/>
            <person name="Harada S."/>
            <person name="Moriya K."/>
            <person name="Ishii Y."/>
            <person name="Tateda K."/>
        </authorList>
    </citation>
    <scope>NUCLEOTIDE SEQUENCE [LARGE SCALE GENOMIC DNA]</scope>
    <source>
        <strain evidence="3 6">MBTL60-118</strain>
    </source>
</reference>
<evidence type="ECO:0000313" key="5">
    <source>
        <dbReference type="Proteomes" id="UP000095230"/>
    </source>
</evidence>
<dbReference type="GO" id="GO:0005829">
    <property type="term" value="C:cytosol"/>
    <property type="evidence" value="ECO:0007669"/>
    <property type="project" value="TreeGrafter"/>
</dbReference>
<dbReference type="CDD" id="cd00093">
    <property type="entry name" value="HTH_XRE"/>
    <property type="match status" value="1"/>
</dbReference>
<accession>A0A1E5IQD4</accession>
<dbReference type="SUPFAM" id="SSF47413">
    <property type="entry name" value="lambda repressor-like DNA-binding domains"/>
    <property type="match status" value="1"/>
</dbReference>
<dbReference type="GO" id="GO:0003677">
    <property type="term" value="F:DNA binding"/>
    <property type="evidence" value="ECO:0007669"/>
    <property type="project" value="UniProtKB-KW"/>
</dbReference>
<dbReference type="STRING" id="23.BEL05_10555"/>
<evidence type="ECO:0000256" key="1">
    <source>
        <dbReference type="ARBA" id="ARBA00023125"/>
    </source>
</evidence>
<dbReference type="PANTHER" id="PTHR46797:SF11">
    <property type="entry name" value="HTH-TYPE TRANSCRIPTIONAL REGULATOR PUUR"/>
    <property type="match status" value="1"/>
</dbReference>
<dbReference type="Gene3D" id="1.10.260.40">
    <property type="entry name" value="lambda repressor-like DNA-binding domains"/>
    <property type="match status" value="1"/>
</dbReference>
<keyword evidence="6" id="KW-1185">Reference proteome</keyword>